<sequence length="1635" mass="174235">MASNILDIKIKAETDEAQAKLEHLGQVIKKGLAQEGLAALESMSTRVEQAFAGIELEGVRRVGAVQKAFSELGVLSTDKVRAQIQQIIASYRTLSESGEVSARDLETAHASMVAKIQAVSAAYRESGAAAKSGMTEAGAATATGMAEAEAAILSTDTALATLGVRSAAQVKDKIQELVAAYRALRDSGELSGRDLAAAHAAMVTKIQAVSAAYRSTGGAAKSGMAEAEAATRATDKALASLGVQSGAQVKARIQELITSYRTLRDSGTMSTRDLAVAKTALTAKLQQLAQGYRNAGQQQRGLSSEMGRAPGLIQNVDARLKNLLQTYLGLYAAQKIFTGIVTAYKNAETASFNLESAVKSASREFSQTGGIDRWRAAIGQMRQELVIYSESDLTAAAAKTINMTKRLGLSADQMEVVMRRTADIAAGKMPLADAIERVTAAIRGESEASEMLGLTLNESHVKERYEELYQVQGRAWSSLTELEKAQIRYNVLLEQTQADIGKARDSANTYAGALKYITSVLEDTVAKNESLAEAMVTLGDYFRNNASEVAALATALVEIAAAVVKFTVEYKEIVALAGVSYIAAKGIATVTTAVTGLAGMVKLIQGTKLLATLASWSSGFVGLAASMARLPALGAAVGAIFSPTGLLIGGVAAAGVSLYYLIDAMMETNDASEEMAKTHALNAKEVDDLIAKYGGLSESFATAFEKLMAQEQQTAMTAAEFKVLSDRVRDMGAAHAEAEKLIGGLMDAQIKLAEAMAQSDAGALVAGVATARKKKDLLVSLANDTFAAQQELLSKAVYDEAAKGEISKEIAKSRKEAYVRAWQEYLDRLGQDVDKAIAIEAKYAQEIEKVRTSGEDKLREIRRKGMTEAQAYLDRQKQASDLLFAAEMERAKGTADGFAKANELAAKAIPLYEGLATASKESGVSQQEAISIAEAGVRRALDIQVQSLEALKTAGQQLRTEMQSGVADAQAELEKLKSSSKIDVVFEPDTALLDKLIDRLNGTTATPTATVQANTTRVDSELERLNGIRTTSGHTVDPNTQAAEEAIAELKRPTSSEHTINLTVKGSGDFKVVPTDSEVEAYATGGPVFRRLPAPFIPGDGRKDDVPAMLMRGEFVVRKDAVKRYGVDLLHALNSGQLPVPKFASGGLVGGLAGGIADLARMLRRSVGIPEPQPRPRSLSPLGLSAVSRFEGIHDAAVTKFASGGSLDEELADIALTRARTQEDYDLAVTRARADGDEDLADSLADEQEKIDEIAEKLQEALQELQSEYEELVAEAEEVRAETLAELYETKQAYDEERKTKLESLKAALAEAKKGSGENSSGVYPIFTKYSTGVLTRSVMTFGRTATTPGANSGAKKAVMEAQAAYDAEKNSTEPNKKMVEFLAGQVNAGTEFQTAVNAAKAALDESKAESEAEAAADTSEARADGEAERADIQKSLDEKLADLLLDYNRTMEDLSIREGRARANADEDKQYSVSGFSQWLAEGGPVGLPIRRMEAAINRMAARVRRFAEGGIVPLAEGARRGVDSVPALLAPDEGVLKASTMHRLGSGAFNALNSWDMDLFLDSLRVHRFAEGGVVPGGDLATSLPDTPRRASGEEFSATINLQMGGQTFPTHTSRDTITAFMRELKKHGANIR</sequence>
<gene>
    <name evidence="7" type="ORF">G3N56_07805</name>
</gene>
<organism evidence="7 8">
    <name type="scientific">Desulfolutivibrio sulfodismutans</name>
    <dbReference type="NCBI Taxonomy" id="63561"/>
    <lineage>
        <taxon>Bacteria</taxon>
        <taxon>Pseudomonadati</taxon>
        <taxon>Thermodesulfobacteriota</taxon>
        <taxon>Desulfovibrionia</taxon>
        <taxon>Desulfovibrionales</taxon>
        <taxon>Desulfovibrionaceae</taxon>
        <taxon>Desulfolutivibrio</taxon>
    </lineage>
</organism>
<dbReference type="PANTHER" id="PTHR47970">
    <property type="entry name" value="KINESIN-LIKE PROTEIN KIF11"/>
    <property type="match status" value="1"/>
</dbReference>
<dbReference type="GO" id="GO:0051231">
    <property type="term" value="P:spindle elongation"/>
    <property type="evidence" value="ECO:0007669"/>
    <property type="project" value="TreeGrafter"/>
</dbReference>
<comment type="caution">
    <text evidence="7">The sequence shown here is derived from an EMBL/GenBank/DDBJ whole genome shotgun (WGS) entry which is preliminary data.</text>
</comment>
<keyword evidence="3" id="KW-0505">Motor protein</keyword>
<keyword evidence="5" id="KW-0175">Coiled coil</keyword>
<proteinExistence type="predicted"/>
<keyword evidence="8" id="KW-1185">Reference proteome</keyword>
<dbReference type="PANTHER" id="PTHR47970:SF12">
    <property type="entry name" value="KINESIN FAMILY MEMBER 11"/>
    <property type="match status" value="1"/>
</dbReference>
<evidence type="ECO:0008006" key="9">
    <source>
        <dbReference type="Google" id="ProtNLM"/>
    </source>
</evidence>
<evidence type="ECO:0000256" key="3">
    <source>
        <dbReference type="ARBA" id="ARBA00023175"/>
    </source>
</evidence>
<accession>A0A7K3NKB6</accession>
<dbReference type="RefSeq" id="WP_163301699.1">
    <property type="nucleotide sequence ID" value="NZ_JAAGRQ010000024.1"/>
</dbReference>
<dbReference type="Proteomes" id="UP000469724">
    <property type="component" value="Unassembled WGS sequence"/>
</dbReference>
<evidence type="ECO:0000313" key="7">
    <source>
        <dbReference type="EMBL" id="NDY56646.1"/>
    </source>
</evidence>
<name>A0A7K3NKB6_9BACT</name>
<reference evidence="7 8" key="1">
    <citation type="submission" date="2020-02" db="EMBL/GenBank/DDBJ databases">
        <title>Comparative genomics of sulfur disproportionating microorganisms.</title>
        <authorList>
            <person name="Ward L.M."/>
            <person name="Bertran E."/>
            <person name="Johnston D.T."/>
        </authorList>
    </citation>
    <scope>NUCLEOTIDE SEQUENCE [LARGE SCALE GENOMIC DNA]</scope>
    <source>
        <strain evidence="7 8">DSM 3696</strain>
    </source>
</reference>
<dbReference type="InterPro" id="IPR047149">
    <property type="entry name" value="KIF11-like"/>
</dbReference>
<keyword evidence="2" id="KW-0963">Cytoplasm</keyword>
<protein>
    <recommendedName>
        <fullName evidence="9">Tape measure protein</fullName>
    </recommendedName>
</protein>
<evidence type="ECO:0000256" key="1">
    <source>
        <dbReference type="ARBA" id="ARBA00004245"/>
    </source>
</evidence>
<dbReference type="GO" id="GO:0005876">
    <property type="term" value="C:spindle microtubule"/>
    <property type="evidence" value="ECO:0007669"/>
    <property type="project" value="TreeGrafter"/>
</dbReference>
<comment type="subcellular location">
    <subcellularLocation>
        <location evidence="1">Cytoplasm</location>
        <location evidence="1">Cytoskeleton</location>
    </subcellularLocation>
</comment>
<evidence type="ECO:0000256" key="5">
    <source>
        <dbReference type="SAM" id="Coils"/>
    </source>
</evidence>
<dbReference type="GO" id="GO:0072686">
    <property type="term" value="C:mitotic spindle"/>
    <property type="evidence" value="ECO:0007669"/>
    <property type="project" value="TreeGrafter"/>
</dbReference>
<feature type="region of interest" description="Disordered" evidence="6">
    <location>
        <begin position="1408"/>
        <end position="1431"/>
    </location>
</feature>
<evidence type="ECO:0000256" key="2">
    <source>
        <dbReference type="ARBA" id="ARBA00022490"/>
    </source>
</evidence>
<dbReference type="GO" id="GO:0008574">
    <property type="term" value="F:plus-end-directed microtubule motor activity"/>
    <property type="evidence" value="ECO:0007669"/>
    <property type="project" value="TreeGrafter"/>
</dbReference>
<evidence type="ECO:0000256" key="6">
    <source>
        <dbReference type="SAM" id="MobiDB-lite"/>
    </source>
</evidence>
<feature type="coiled-coil region" evidence="5">
    <location>
        <begin position="1241"/>
        <end position="1286"/>
    </location>
</feature>
<feature type="compositionally biased region" description="Basic and acidic residues" evidence="6">
    <location>
        <begin position="1420"/>
        <end position="1431"/>
    </location>
</feature>
<evidence type="ECO:0000256" key="4">
    <source>
        <dbReference type="ARBA" id="ARBA00023212"/>
    </source>
</evidence>
<evidence type="ECO:0000313" key="8">
    <source>
        <dbReference type="Proteomes" id="UP000469724"/>
    </source>
</evidence>
<dbReference type="EMBL" id="JAAGRQ010000024">
    <property type="protein sequence ID" value="NDY56646.1"/>
    <property type="molecule type" value="Genomic_DNA"/>
</dbReference>
<keyword evidence="4" id="KW-0206">Cytoskeleton</keyword>